<evidence type="ECO:0000256" key="2">
    <source>
        <dbReference type="ARBA" id="ARBA00022679"/>
    </source>
</evidence>
<dbReference type="GO" id="GO:0004674">
    <property type="term" value="F:protein serine/threonine kinase activity"/>
    <property type="evidence" value="ECO:0007669"/>
    <property type="project" value="UniProtKB-KW"/>
</dbReference>
<name>A0A9N9CI39_9GLOM</name>
<evidence type="ECO:0000259" key="8">
    <source>
        <dbReference type="PROSITE" id="PS50011"/>
    </source>
</evidence>
<protein>
    <submittedName>
        <fullName evidence="9">4335_t:CDS:1</fullName>
    </submittedName>
</protein>
<gene>
    <name evidence="9" type="ORF">RFULGI_LOCUS6592</name>
</gene>
<organism evidence="9 10">
    <name type="scientific">Racocetra fulgida</name>
    <dbReference type="NCBI Taxonomy" id="60492"/>
    <lineage>
        <taxon>Eukaryota</taxon>
        <taxon>Fungi</taxon>
        <taxon>Fungi incertae sedis</taxon>
        <taxon>Mucoromycota</taxon>
        <taxon>Glomeromycotina</taxon>
        <taxon>Glomeromycetes</taxon>
        <taxon>Diversisporales</taxon>
        <taxon>Gigasporaceae</taxon>
        <taxon>Racocetra</taxon>
    </lineage>
</organism>
<comment type="caution">
    <text evidence="9">The sequence shown here is derived from an EMBL/GenBank/DDBJ whole genome shotgun (WGS) entry which is preliminary data.</text>
</comment>
<proteinExistence type="predicted"/>
<keyword evidence="1" id="KW-0723">Serine/threonine-protein kinase</keyword>
<dbReference type="InterPro" id="IPR011009">
    <property type="entry name" value="Kinase-like_dom_sf"/>
</dbReference>
<feature type="domain" description="Protein kinase" evidence="8">
    <location>
        <begin position="1"/>
        <end position="200"/>
    </location>
</feature>
<evidence type="ECO:0000313" key="9">
    <source>
        <dbReference type="EMBL" id="CAG8600728.1"/>
    </source>
</evidence>
<dbReference type="Gene3D" id="3.30.200.20">
    <property type="entry name" value="Phosphorylase Kinase, domain 1"/>
    <property type="match status" value="1"/>
</dbReference>
<evidence type="ECO:0000256" key="5">
    <source>
        <dbReference type="ARBA" id="ARBA00022840"/>
    </source>
</evidence>
<keyword evidence="4" id="KW-0418">Kinase</keyword>
<dbReference type="OrthoDB" id="40902at2759"/>
<keyword evidence="3 7" id="KW-0547">Nucleotide-binding</keyword>
<dbReference type="SMART" id="SM00220">
    <property type="entry name" value="S_TKc"/>
    <property type="match status" value="1"/>
</dbReference>
<feature type="binding site" evidence="7">
    <location>
        <position position="22"/>
    </location>
    <ligand>
        <name>ATP</name>
        <dbReference type="ChEBI" id="CHEBI:30616"/>
    </ligand>
</feature>
<dbReference type="Proteomes" id="UP000789396">
    <property type="component" value="Unassembled WGS sequence"/>
</dbReference>
<keyword evidence="2" id="KW-0808">Transferase</keyword>
<dbReference type="GO" id="GO:0005524">
    <property type="term" value="F:ATP binding"/>
    <property type="evidence" value="ECO:0007669"/>
    <property type="project" value="UniProtKB-KW"/>
</dbReference>
<keyword evidence="5 7" id="KW-0067">ATP-binding</keyword>
<dbReference type="InterPro" id="IPR030616">
    <property type="entry name" value="Aur-like"/>
</dbReference>
<dbReference type="SUPFAM" id="SSF56112">
    <property type="entry name" value="Protein kinase-like (PK-like)"/>
    <property type="match status" value="1"/>
</dbReference>
<keyword evidence="10" id="KW-1185">Reference proteome</keyword>
<evidence type="ECO:0000313" key="10">
    <source>
        <dbReference type="Proteomes" id="UP000789396"/>
    </source>
</evidence>
<dbReference type="AlphaFoldDB" id="A0A9N9CI39"/>
<feature type="non-terminal residue" evidence="9">
    <location>
        <position position="1"/>
    </location>
</feature>
<evidence type="ECO:0000256" key="3">
    <source>
        <dbReference type="ARBA" id="ARBA00022741"/>
    </source>
</evidence>
<dbReference type="Pfam" id="PF00069">
    <property type="entry name" value="Pkinase"/>
    <property type="match status" value="1"/>
</dbReference>
<sequence>TGTYGSVKEATKTTTGQRCAIKVIDKKKVRNQESMVEKEMNILSGLNHPNIVQFYDWFESRDKYYLRGKFTEVDAVEVIRTVLDAVKYLHEHHIVHRDPEQRPSAKEALNHKWMSGENAMDVDLLANFDALKTFRKAVGAVQAAARIRRDTDITKKFKDMSDDESESNPNDKNELIQHNTVVEHSDSFSDLSNNPNHTFV</sequence>
<accession>A0A9N9CI39</accession>
<dbReference type="Gene3D" id="1.10.510.10">
    <property type="entry name" value="Transferase(Phosphotransferase) domain 1"/>
    <property type="match status" value="1"/>
</dbReference>
<dbReference type="PROSITE" id="PS50011">
    <property type="entry name" value="PROTEIN_KINASE_DOM"/>
    <property type="match status" value="1"/>
</dbReference>
<reference evidence="9" key="1">
    <citation type="submission" date="2021-06" db="EMBL/GenBank/DDBJ databases">
        <authorList>
            <person name="Kallberg Y."/>
            <person name="Tangrot J."/>
            <person name="Rosling A."/>
        </authorList>
    </citation>
    <scope>NUCLEOTIDE SEQUENCE</scope>
    <source>
        <strain evidence="9">IN212</strain>
    </source>
</reference>
<evidence type="ECO:0000256" key="7">
    <source>
        <dbReference type="PIRSR" id="PIRSR630616-2"/>
    </source>
</evidence>
<dbReference type="InterPro" id="IPR000719">
    <property type="entry name" value="Prot_kinase_dom"/>
</dbReference>
<dbReference type="EMBL" id="CAJVPZ010008695">
    <property type="protein sequence ID" value="CAG8600728.1"/>
    <property type="molecule type" value="Genomic_DNA"/>
</dbReference>
<evidence type="ECO:0000256" key="4">
    <source>
        <dbReference type="ARBA" id="ARBA00022777"/>
    </source>
</evidence>
<evidence type="ECO:0000256" key="6">
    <source>
        <dbReference type="PIRSR" id="PIRSR630616-1"/>
    </source>
</evidence>
<feature type="active site" description="Proton acceptor" evidence="6">
    <location>
        <position position="98"/>
    </location>
</feature>
<evidence type="ECO:0000256" key="1">
    <source>
        <dbReference type="ARBA" id="ARBA00022527"/>
    </source>
</evidence>
<dbReference type="PANTHER" id="PTHR24350">
    <property type="entry name" value="SERINE/THREONINE-PROTEIN KINASE IAL-RELATED"/>
    <property type="match status" value="1"/>
</dbReference>